<reference evidence="2" key="2">
    <citation type="submission" date="2015-01" db="EMBL/GenBank/DDBJ databases">
        <title>Evolutionary Origins and Diversification of the Mycorrhizal Mutualists.</title>
        <authorList>
            <consortium name="DOE Joint Genome Institute"/>
            <consortium name="Mycorrhizal Genomics Consortium"/>
            <person name="Kohler A."/>
            <person name="Kuo A."/>
            <person name="Nagy L.G."/>
            <person name="Floudas D."/>
            <person name="Copeland A."/>
            <person name="Barry K.W."/>
            <person name="Cichocki N."/>
            <person name="Veneault-Fourrey C."/>
            <person name="LaButti K."/>
            <person name="Lindquist E.A."/>
            <person name="Lipzen A."/>
            <person name="Lundell T."/>
            <person name="Morin E."/>
            <person name="Murat C."/>
            <person name="Riley R."/>
            <person name="Ohm R."/>
            <person name="Sun H."/>
            <person name="Tunlid A."/>
            <person name="Henrissat B."/>
            <person name="Grigoriev I.V."/>
            <person name="Hibbett D.S."/>
            <person name="Martin F."/>
        </authorList>
    </citation>
    <scope>NUCLEOTIDE SEQUENCE [LARGE SCALE GENOMIC DNA]</scope>
    <source>
        <strain evidence="2">Foug A</strain>
    </source>
</reference>
<reference evidence="1 2" key="1">
    <citation type="submission" date="2014-04" db="EMBL/GenBank/DDBJ databases">
        <authorList>
            <consortium name="DOE Joint Genome Institute"/>
            <person name="Kuo A."/>
            <person name="Kohler A."/>
            <person name="Nagy L.G."/>
            <person name="Floudas D."/>
            <person name="Copeland A."/>
            <person name="Barry K.W."/>
            <person name="Cichocki N."/>
            <person name="Veneault-Fourrey C."/>
            <person name="LaButti K."/>
            <person name="Lindquist E.A."/>
            <person name="Lipzen A."/>
            <person name="Lundell T."/>
            <person name="Morin E."/>
            <person name="Murat C."/>
            <person name="Sun H."/>
            <person name="Tunlid A."/>
            <person name="Henrissat B."/>
            <person name="Grigoriev I.V."/>
            <person name="Hibbett D.S."/>
            <person name="Martin F."/>
            <person name="Nordberg H.P."/>
            <person name="Cantor M.N."/>
            <person name="Hua S.X."/>
        </authorList>
    </citation>
    <scope>NUCLEOTIDE SEQUENCE [LARGE SCALE GENOMIC DNA]</scope>
    <source>
        <strain evidence="1 2">Foug A</strain>
    </source>
</reference>
<dbReference type="HOGENOM" id="CLU_2962226_0_0_1"/>
<accession>A0A0C2ZD74</accession>
<protein>
    <submittedName>
        <fullName evidence="1">Uncharacterized protein</fullName>
    </submittedName>
</protein>
<name>A0A0C2ZD74_9AGAM</name>
<evidence type="ECO:0000313" key="2">
    <source>
        <dbReference type="Proteomes" id="UP000053989"/>
    </source>
</evidence>
<organism evidence="1 2">
    <name type="scientific">Scleroderma citrinum Foug A</name>
    <dbReference type="NCBI Taxonomy" id="1036808"/>
    <lineage>
        <taxon>Eukaryota</taxon>
        <taxon>Fungi</taxon>
        <taxon>Dikarya</taxon>
        <taxon>Basidiomycota</taxon>
        <taxon>Agaricomycotina</taxon>
        <taxon>Agaricomycetes</taxon>
        <taxon>Agaricomycetidae</taxon>
        <taxon>Boletales</taxon>
        <taxon>Sclerodermatineae</taxon>
        <taxon>Sclerodermataceae</taxon>
        <taxon>Scleroderma</taxon>
    </lineage>
</organism>
<sequence length="59" mass="6237">MVLRKCSNVLPTIQDAAHIAHRVASSSAYESLNDPLPAPNFGVPLQLVSNGMHTPSDAP</sequence>
<dbReference type="AlphaFoldDB" id="A0A0C2ZD74"/>
<proteinExistence type="predicted"/>
<dbReference type="EMBL" id="KN822070">
    <property type="protein sequence ID" value="KIM59743.1"/>
    <property type="molecule type" value="Genomic_DNA"/>
</dbReference>
<evidence type="ECO:0000313" key="1">
    <source>
        <dbReference type="EMBL" id="KIM59743.1"/>
    </source>
</evidence>
<dbReference type="Proteomes" id="UP000053989">
    <property type="component" value="Unassembled WGS sequence"/>
</dbReference>
<gene>
    <name evidence="1" type="ORF">SCLCIDRAFT_27135</name>
</gene>
<dbReference type="InParanoid" id="A0A0C2ZD74"/>
<keyword evidence="2" id="KW-1185">Reference proteome</keyword>